<dbReference type="Proteomes" id="UP001151760">
    <property type="component" value="Unassembled WGS sequence"/>
</dbReference>
<evidence type="ECO:0000313" key="2">
    <source>
        <dbReference type="Proteomes" id="UP001151760"/>
    </source>
</evidence>
<gene>
    <name evidence="1" type="ORF">Tco_0890329</name>
</gene>
<reference evidence="1" key="1">
    <citation type="journal article" date="2022" name="Int. J. Mol. Sci.">
        <title>Draft Genome of Tanacetum Coccineum: Genomic Comparison of Closely Related Tanacetum-Family Plants.</title>
        <authorList>
            <person name="Yamashiro T."/>
            <person name="Shiraishi A."/>
            <person name="Nakayama K."/>
            <person name="Satake H."/>
        </authorList>
    </citation>
    <scope>NUCLEOTIDE SEQUENCE</scope>
</reference>
<evidence type="ECO:0000313" key="1">
    <source>
        <dbReference type="EMBL" id="GJT20392.1"/>
    </source>
</evidence>
<protein>
    <submittedName>
        <fullName evidence="1">Uncharacterized protein</fullName>
    </submittedName>
</protein>
<keyword evidence="2" id="KW-1185">Reference proteome</keyword>
<reference evidence="1" key="2">
    <citation type="submission" date="2022-01" db="EMBL/GenBank/DDBJ databases">
        <authorList>
            <person name="Yamashiro T."/>
            <person name="Shiraishi A."/>
            <person name="Satake H."/>
            <person name="Nakayama K."/>
        </authorList>
    </citation>
    <scope>NUCLEOTIDE SEQUENCE</scope>
</reference>
<name>A0ABQ5C217_9ASTR</name>
<proteinExistence type="predicted"/>
<accession>A0ABQ5C217</accession>
<dbReference type="EMBL" id="BQNB010013798">
    <property type="protein sequence ID" value="GJT20392.1"/>
    <property type="molecule type" value="Genomic_DNA"/>
</dbReference>
<sequence length="92" mass="10186">MDKLLELGRVNWVIHDTRAIVRPCIQKAGLAGLTKRVVVAGVGSPAVGLDKEMEQKPHIRLEFGLIMDSAVVSLSLGWYNVRYSRCRTPNPS</sequence>
<comment type="caution">
    <text evidence="1">The sequence shown here is derived from an EMBL/GenBank/DDBJ whole genome shotgun (WGS) entry which is preliminary data.</text>
</comment>
<organism evidence="1 2">
    <name type="scientific">Tanacetum coccineum</name>
    <dbReference type="NCBI Taxonomy" id="301880"/>
    <lineage>
        <taxon>Eukaryota</taxon>
        <taxon>Viridiplantae</taxon>
        <taxon>Streptophyta</taxon>
        <taxon>Embryophyta</taxon>
        <taxon>Tracheophyta</taxon>
        <taxon>Spermatophyta</taxon>
        <taxon>Magnoliopsida</taxon>
        <taxon>eudicotyledons</taxon>
        <taxon>Gunneridae</taxon>
        <taxon>Pentapetalae</taxon>
        <taxon>asterids</taxon>
        <taxon>campanulids</taxon>
        <taxon>Asterales</taxon>
        <taxon>Asteraceae</taxon>
        <taxon>Asteroideae</taxon>
        <taxon>Anthemideae</taxon>
        <taxon>Anthemidinae</taxon>
        <taxon>Tanacetum</taxon>
    </lineage>
</organism>